<protein>
    <recommendedName>
        <fullName evidence="3">ABC transporter substrate-binding protein</fullName>
    </recommendedName>
</protein>
<evidence type="ECO:0000313" key="2">
    <source>
        <dbReference type="Proteomes" id="UP001139648"/>
    </source>
</evidence>
<keyword evidence="2" id="KW-1185">Reference proteome</keyword>
<dbReference type="AlphaFoldDB" id="A0A9X2K4Z0"/>
<proteinExistence type="predicted"/>
<dbReference type="EMBL" id="JAMZEB010000002">
    <property type="protein sequence ID" value="MCP2360533.1"/>
    <property type="molecule type" value="Genomic_DNA"/>
</dbReference>
<dbReference type="Gene3D" id="3.40.190.10">
    <property type="entry name" value="Periplasmic binding protein-like II"/>
    <property type="match status" value="2"/>
</dbReference>
<evidence type="ECO:0000313" key="1">
    <source>
        <dbReference type="EMBL" id="MCP2360533.1"/>
    </source>
</evidence>
<organism evidence="1 2">
    <name type="scientific">Nonomuraea thailandensis</name>
    <dbReference type="NCBI Taxonomy" id="1188745"/>
    <lineage>
        <taxon>Bacteria</taxon>
        <taxon>Bacillati</taxon>
        <taxon>Actinomycetota</taxon>
        <taxon>Actinomycetes</taxon>
        <taxon>Streptosporangiales</taxon>
        <taxon>Streptosporangiaceae</taxon>
        <taxon>Nonomuraea</taxon>
    </lineage>
</organism>
<reference evidence="1" key="1">
    <citation type="submission" date="2022-06" db="EMBL/GenBank/DDBJ databases">
        <title>Sequencing the genomes of 1000 actinobacteria strains.</title>
        <authorList>
            <person name="Klenk H.-P."/>
        </authorList>
    </citation>
    <scope>NUCLEOTIDE SEQUENCE</scope>
    <source>
        <strain evidence="1">DSM 46694</strain>
    </source>
</reference>
<name>A0A9X2K4Z0_9ACTN</name>
<evidence type="ECO:0008006" key="3">
    <source>
        <dbReference type="Google" id="ProtNLM"/>
    </source>
</evidence>
<dbReference type="Proteomes" id="UP001139648">
    <property type="component" value="Unassembled WGS sequence"/>
</dbReference>
<comment type="caution">
    <text evidence="1">The sequence shown here is derived from an EMBL/GenBank/DDBJ whole genome shotgun (WGS) entry which is preliminary data.</text>
</comment>
<sequence>MRREPLTVGVFSPSVLLRAGRRLGLVDAGVREEPVASSPAQFAALLAGELDAALTSPDNAIAHRYVRGDPLDVRIVSAVDRGLGLALYARPGLASAAELKGRVAGVDVPDSGFAFALYAAMEAVGLSRGDYRTVALGATPRRLEALLGGGCAATMLNAGSDLRAEDAGAVRLAGVPRPYLGTVLCALGTSLDGPRGVTHGGAPDGTHGITHGVTHGGAPGGVWALAAGLRETARVILAGDADDVVAEEAAAALRLPPGTALRYLGRLKDPDEGLVADGRADAASLSTVLGLRRRHGTAPDPDHDQDHDHDHDLIIRSLLAGGPPDGGPLDRGGR</sequence>
<dbReference type="RefSeq" id="WP_253748548.1">
    <property type="nucleotide sequence ID" value="NZ_BAABKA010000108.1"/>
</dbReference>
<gene>
    <name evidence="1" type="ORF">HD597_007553</name>
</gene>
<accession>A0A9X2K4Z0</accession>
<dbReference type="SUPFAM" id="SSF53850">
    <property type="entry name" value="Periplasmic binding protein-like II"/>
    <property type="match status" value="1"/>
</dbReference>